<feature type="binding site" evidence="7">
    <location>
        <position position="107"/>
    </location>
    <ligand>
        <name>Zn(2+)</name>
        <dbReference type="ChEBI" id="CHEBI:29105"/>
        <note>catalytic</note>
    </ligand>
</feature>
<dbReference type="Proteomes" id="UP000316008">
    <property type="component" value="Unassembled WGS sequence"/>
</dbReference>
<dbReference type="GO" id="GO:0004222">
    <property type="term" value="F:metalloendopeptidase activity"/>
    <property type="evidence" value="ECO:0007669"/>
    <property type="project" value="InterPro"/>
</dbReference>
<accession>A0A556N2V7</accession>
<comment type="function">
    <text evidence="7">Single strand-specific metallo-endoribonuclease involved in late-stage 70S ribosome quality control and in maturation of the 3' terminus of the 16S rRNA.</text>
</comment>
<evidence type="ECO:0000256" key="1">
    <source>
        <dbReference type="ARBA" id="ARBA00010875"/>
    </source>
</evidence>
<dbReference type="AlphaFoldDB" id="A0A556N2V7"/>
<keyword evidence="5 7" id="KW-0378">Hydrolase</keyword>
<evidence type="ECO:0000256" key="2">
    <source>
        <dbReference type="ARBA" id="ARBA00022722"/>
    </source>
</evidence>
<evidence type="ECO:0000256" key="5">
    <source>
        <dbReference type="ARBA" id="ARBA00022801"/>
    </source>
</evidence>
<proteinExistence type="inferred from homology"/>
<comment type="caution">
    <text evidence="8">The sequence shown here is derived from an EMBL/GenBank/DDBJ whole genome shotgun (WGS) entry which is preliminary data.</text>
</comment>
<dbReference type="EMBL" id="VLPL01000002">
    <property type="protein sequence ID" value="TSJ46358.1"/>
    <property type="molecule type" value="Genomic_DNA"/>
</dbReference>
<sequence length="145" mass="17188">MVDVFFEDIEEVPGVNPEFLFAWYSQVCENESKNLGEISVVFCSDEHLLEMNKEYLQHDYYTDIITFDYTQGDLVSGDLFISVDRVEDNADEFDVPFQDELHRVCVHGLLHLCGYKDKSSDDERLMRLKENEMLELRRFHVKHLR</sequence>
<keyword evidence="6 7" id="KW-0862">Zinc</keyword>
<keyword evidence="7" id="KW-0690">Ribosome biogenesis</keyword>
<dbReference type="Gene3D" id="3.40.390.30">
    <property type="entry name" value="Metalloproteases ('zincins'), catalytic domain"/>
    <property type="match status" value="1"/>
</dbReference>
<dbReference type="InterPro" id="IPR002036">
    <property type="entry name" value="YbeY"/>
</dbReference>
<feature type="binding site" evidence="7">
    <location>
        <position position="111"/>
    </location>
    <ligand>
        <name>Zn(2+)</name>
        <dbReference type="ChEBI" id="CHEBI:29105"/>
        <note>catalytic</note>
    </ligand>
</feature>
<dbReference type="RefSeq" id="WP_144331895.1">
    <property type="nucleotide sequence ID" value="NZ_VLPL01000002.1"/>
</dbReference>
<evidence type="ECO:0000256" key="4">
    <source>
        <dbReference type="ARBA" id="ARBA00022759"/>
    </source>
</evidence>
<gene>
    <name evidence="7 8" type="primary">ybeY</name>
    <name evidence="8" type="ORF">FO442_04155</name>
</gene>
<keyword evidence="2 7" id="KW-0540">Nuclease</keyword>
<dbReference type="InterPro" id="IPR023091">
    <property type="entry name" value="MetalPrtase_cat_dom_sf_prd"/>
</dbReference>
<dbReference type="GO" id="GO:0004521">
    <property type="term" value="F:RNA endonuclease activity"/>
    <property type="evidence" value="ECO:0007669"/>
    <property type="project" value="UniProtKB-UniRule"/>
</dbReference>
<dbReference type="GO" id="GO:0005737">
    <property type="term" value="C:cytoplasm"/>
    <property type="evidence" value="ECO:0007669"/>
    <property type="project" value="UniProtKB-SubCell"/>
</dbReference>
<dbReference type="EC" id="3.1.-.-" evidence="7"/>
<dbReference type="OrthoDB" id="9811984at2"/>
<organism evidence="8 9">
    <name type="scientific">Fluviicola chungangensis</name>
    <dbReference type="NCBI Taxonomy" id="2597671"/>
    <lineage>
        <taxon>Bacteria</taxon>
        <taxon>Pseudomonadati</taxon>
        <taxon>Bacteroidota</taxon>
        <taxon>Flavobacteriia</taxon>
        <taxon>Flavobacteriales</taxon>
        <taxon>Crocinitomicaceae</taxon>
        <taxon>Fluviicola</taxon>
    </lineage>
</organism>
<comment type="similarity">
    <text evidence="1 7">Belongs to the endoribonuclease YbeY family.</text>
</comment>
<dbReference type="PANTHER" id="PTHR46986">
    <property type="entry name" value="ENDORIBONUCLEASE YBEY, CHLOROPLASTIC"/>
    <property type="match status" value="1"/>
</dbReference>
<protein>
    <recommendedName>
        <fullName evidence="7">Endoribonuclease YbeY</fullName>
        <ecNumber evidence="7">3.1.-.-</ecNumber>
    </recommendedName>
</protein>
<dbReference type="SUPFAM" id="SSF55486">
    <property type="entry name" value="Metalloproteases ('zincins'), catalytic domain"/>
    <property type="match status" value="1"/>
</dbReference>
<evidence type="ECO:0000256" key="6">
    <source>
        <dbReference type="ARBA" id="ARBA00022833"/>
    </source>
</evidence>
<feature type="binding site" evidence="7">
    <location>
        <position position="117"/>
    </location>
    <ligand>
        <name>Zn(2+)</name>
        <dbReference type="ChEBI" id="CHEBI:29105"/>
        <note>catalytic</note>
    </ligand>
</feature>
<keyword evidence="7" id="KW-0698">rRNA processing</keyword>
<reference evidence="8 9" key="1">
    <citation type="submission" date="2019-07" db="EMBL/GenBank/DDBJ databases">
        <authorList>
            <person name="Huq M.A."/>
        </authorList>
    </citation>
    <scope>NUCLEOTIDE SEQUENCE [LARGE SCALE GENOMIC DNA]</scope>
    <source>
        <strain evidence="8 9">MAH-3</strain>
    </source>
</reference>
<keyword evidence="3 7" id="KW-0479">Metal-binding</keyword>
<keyword evidence="7" id="KW-0963">Cytoplasm</keyword>
<dbReference type="GO" id="GO:0006364">
    <property type="term" value="P:rRNA processing"/>
    <property type="evidence" value="ECO:0007669"/>
    <property type="project" value="UniProtKB-UniRule"/>
</dbReference>
<name>A0A556N2V7_9FLAO</name>
<dbReference type="NCBIfam" id="TIGR00043">
    <property type="entry name" value="rRNA maturation RNase YbeY"/>
    <property type="match status" value="1"/>
</dbReference>
<evidence type="ECO:0000313" key="9">
    <source>
        <dbReference type="Proteomes" id="UP000316008"/>
    </source>
</evidence>
<dbReference type="Pfam" id="PF02130">
    <property type="entry name" value="YbeY"/>
    <property type="match status" value="1"/>
</dbReference>
<dbReference type="GO" id="GO:0008270">
    <property type="term" value="F:zinc ion binding"/>
    <property type="evidence" value="ECO:0007669"/>
    <property type="project" value="UniProtKB-UniRule"/>
</dbReference>
<evidence type="ECO:0000256" key="3">
    <source>
        <dbReference type="ARBA" id="ARBA00022723"/>
    </source>
</evidence>
<keyword evidence="4 7" id="KW-0255">Endonuclease</keyword>
<comment type="subcellular location">
    <subcellularLocation>
        <location evidence="7">Cytoplasm</location>
    </subcellularLocation>
</comment>
<evidence type="ECO:0000256" key="7">
    <source>
        <dbReference type="HAMAP-Rule" id="MF_00009"/>
    </source>
</evidence>
<comment type="cofactor">
    <cofactor evidence="7">
        <name>Zn(2+)</name>
        <dbReference type="ChEBI" id="CHEBI:29105"/>
    </cofactor>
    <text evidence="7">Binds 1 zinc ion.</text>
</comment>
<keyword evidence="9" id="KW-1185">Reference proteome</keyword>
<dbReference type="HAMAP" id="MF_00009">
    <property type="entry name" value="Endoribonucl_YbeY"/>
    <property type="match status" value="1"/>
</dbReference>
<evidence type="ECO:0000313" key="8">
    <source>
        <dbReference type="EMBL" id="TSJ46358.1"/>
    </source>
</evidence>
<dbReference type="PANTHER" id="PTHR46986:SF1">
    <property type="entry name" value="ENDORIBONUCLEASE YBEY, CHLOROPLASTIC"/>
    <property type="match status" value="1"/>
</dbReference>